<evidence type="ECO:0000313" key="2">
    <source>
        <dbReference type="Proteomes" id="UP001234178"/>
    </source>
</evidence>
<name>A0ABQ9ZJE7_9CRUS</name>
<proteinExistence type="predicted"/>
<protein>
    <submittedName>
        <fullName evidence="1">Uncharacterized protein</fullName>
    </submittedName>
</protein>
<keyword evidence="2" id="KW-1185">Reference proteome</keyword>
<reference evidence="1 2" key="1">
    <citation type="journal article" date="2023" name="Nucleic Acids Res.">
        <title>The hologenome of Daphnia magna reveals possible DNA methylation and microbiome-mediated evolution of the host genome.</title>
        <authorList>
            <person name="Chaturvedi A."/>
            <person name="Li X."/>
            <person name="Dhandapani V."/>
            <person name="Marshall H."/>
            <person name="Kissane S."/>
            <person name="Cuenca-Cambronero M."/>
            <person name="Asole G."/>
            <person name="Calvet F."/>
            <person name="Ruiz-Romero M."/>
            <person name="Marangio P."/>
            <person name="Guigo R."/>
            <person name="Rago D."/>
            <person name="Mirbahai L."/>
            <person name="Eastwood N."/>
            <person name="Colbourne J.K."/>
            <person name="Zhou J."/>
            <person name="Mallon E."/>
            <person name="Orsini L."/>
        </authorList>
    </citation>
    <scope>NUCLEOTIDE SEQUENCE [LARGE SCALE GENOMIC DNA]</scope>
    <source>
        <strain evidence="1">LRV0_1</strain>
    </source>
</reference>
<dbReference type="EMBL" id="JAOYFB010000004">
    <property type="protein sequence ID" value="KAK4013051.1"/>
    <property type="molecule type" value="Genomic_DNA"/>
</dbReference>
<gene>
    <name evidence="1" type="ORF">OUZ56_025294</name>
</gene>
<evidence type="ECO:0000313" key="1">
    <source>
        <dbReference type="EMBL" id="KAK4013051.1"/>
    </source>
</evidence>
<accession>A0ABQ9ZJE7</accession>
<sequence>MGPRLVSESNKEVSRENCLYNQSFVCCHLVAKTTTEMCDPNLTLPSRATSPFSPVQPLTYAQQNLEGGHPVVLILKIKR</sequence>
<dbReference type="Proteomes" id="UP001234178">
    <property type="component" value="Unassembled WGS sequence"/>
</dbReference>
<organism evidence="1 2">
    <name type="scientific">Daphnia magna</name>
    <dbReference type="NCBI Taxonomy" id="35525"/>
    <lineage>
        <taxon>Eukaryota</taxon>
        <taxon>Metazoa</taxon>
        <taxon>Ecdysozoa</taxon>
        <taxon>Arthropoda</taxon>
        <taxon>Crustacea</taxon>
        <taxon>Branchiopoda</taxon>
        <taxon>Diplostraca</taxon>
        <taxon>Cladocera</taxon>
        <taxon>Anomopoda</taxon>
        <taxon>Daphniidae</taxon>
        <taxon>Daphnia</taxon>
    </lineage>
</organism>
<comment type="caution">
    <text evidence="1">The sequence shown here is derived from an EMBL/GenBank/DDBJ whole genome shotgun (WGS) entry which is preliminary data.</text>
</comment>